<dbReference type="Gene3D" id="1.10.443.10">
    <property type="entry name" value="Intergrase catalytic core"/>
    <property type="match status" value="1"/>
</dbReference>
<dbReference type="GO" id="GO:0003677">
    <property type="term" value="F:DNA binding"/>
    <property type="evidence" value="ECO:0007669"/>
    <property type="project" value="UniProtKB-UniRule"/>
</dbReference>
<comment type="similarity">
    <text evidence="2">Belongs to the 'phage' integrase family.</text>
</comment>
<keyword evidence="5" id="KW-0233">DNA recombination</keyword>
<evidence type="ECO:0000256" key="6">
    <source>
        <dbReference type="PROSITE-ProRule" id="PRU01248"/>
    </source>
</evidence>
<dbReference type="InterPro" id="IPR010998">
    <property type="entry name" value="Integrase_recombinase_N"/>
</dbReference>
<dbReference type="InterPro" id="IPR050090">
    <property type="entry name" value="Tyrosine_recombinase_XerCD"/>
</dbReference>
<reference evidence="9 10" key="1">
    <citation type="submission" date="2018-08" db="EMBL/GenBank/DDBJ databases">
        <title>A genome reference for cultivated species of the human gut microbiota.</title>
        <authorList>
            <person name="Zou Y."/>
            <person name="Xue W."/>
            <person name="Luo G."/>
        </authorList>
    </citation>
    <scope>NUCLEOTIDE SEQUENCE [LARGE SCALE GENOMIC DNA]</scope>
    <source>
        <strain evidence="9 10">AM35-14</strain>
    </source>
</reference>
<comment type="caution">
    <text evidence="9">The sequence shown here is derived from an EMBL/GenBank/DDBJ whole genome shotgun (WGS) entry which is preliminary data.</text>
</comment>
<gene>
    <name evidence="9" type="ORF">DW839_29165</name>
</gene>
<name>A0A414AHY5_9FIRM</name>
<dbReference type="InterPro" id="IPR044068">
    <property type="entry name" value="CB"/>
</dbReference>
<dbReference type="GO" id="GO:0006310">
    <property type="term" value="P:DNA recombination"/>
    <property type="evidence" value="ECO:0007669"/>
    <property type="project" value="UniProtKB-KW"/>
</dbReference>
<sequence>MGQLRTRKRGSTWEWSFEGAKINGKRNPISHGGYRTKAEAITAGTQAKAEYDSAGRRFTPSDISVSDYLDYWYDNYVKTNLSYNTQKDYEKKIRVHLKPAFGKYRLASLETDVIQKWIDGMKRQGYSRSMVKNTLSCLSGALGYAVYPCKYIKYNPCDYARIPKIVMSDEAKAHTEYICVKEDFAAIIERFGPDSNFYIPLMTGYHCGTRLGEAYGIDLLHDVDFERHTITIQHQLANEGGKWYYRPPKYDSVRTIKILPEYEKILKTEIHNRKKNMLRYGQYFTKTYQMDDSLIFQAPANVKIVGKEIMPISTKENGELLTPYSFKYCAKVIHEELGNPLFHSHCLRHTHGTLLAENGAQPKTVMERLGHKDIKTTMDRYVFNTEKMQNDAIVILADAIS</sequence>
<feature type="domain" description="Tyr recombinase" evidence="7">
    <location>
        <begin position="173"/>
        <end position="394"/>
    </location>
</feature>
<feature type="domain" description="Core-binding (CB)" evidence="8">
    <location>
        <begin position="63"/>
        <end position="146"/>
    </location>
</feature>
<dbReference type="Pfam" id="PF00589">
    <property type="entry name" value="Phage_integrase"/>
    <property type="match status" value="1"/>
</dbReference>
<evidence type="ECO:0000256" key="1">
    <source>
        <dbReference type="ARBA" id="ARBA00003283"/>
    </source>
</evidence>
<dbReference type="Proteomes" id="UP000283975">
    <property type="component" value="Unassembled WGS sequence"/>
</dbReference>
<dbReference type="PANTHER" id="PTHR30349:SF64">
    <property type="entry name" value="PROPHAGE INTEGRASE INTD-RELATED"/>
    <property type="match status" value="1"/>
</dbReference>
<dbReference type="InterPro" id="IPR002104">
    <property type="entry name" value="Integrase_catalytic"/>
</dbReference>
<evidence type="ECO:0000256" key="3">
    <source>
        <dbReference type="ARBA" id="ARBA00022908"/>
    </source>
</evidence>
<evidence type="ECO:0000259" key="8">
    <source>
        <dbReference type="PROSITE" id="PS51900"/>
    </source>
</evidence>
<dbReference type="AlphaFoldDB" id="A0A414AHY5"/>
<dbReference type="InterPro" id="IPR013762">
    <property type="entry name" value="Integrase-like_cat_sf"/>
</dbReference>
<keyword evidence="4 6" id="KW-0238">DNA-binding</keyword>
<evidence type="ECO:0000256" key="5">
    <source>
        <dbReference type="ARBA" id="ARBA00023172"/>
    </source>
</evidence>
<dbReference type="SUPFAM" id="SSF56349">
    <property type="entry name" value="DNA breaking-rejoining enzymes"/>
    <property type="match status" value="1"/>
</dbReference>
<evidence type="ECO:0000256" key="2">
    <source>
        <dbReference type="ARBA" id="ARBA00008857"/>
    </source>
</evidence>
<dbReference type="PROSITE" id="PS51900">
    <property type="entry name" value="CB"/>
    <property type="match status" value="1"/>
</dbReference>
<dbReference type="CDD" id="cd01189">
    <property type="entry name" value="INT_ICEBs1_C_like"/>
    <property type="match status" value="1"/>
</dbReference>
<evidence type="ECO:0000256" key="4">
    <source>
        <dbReference type="ARBA" id="ARBA00023125"/>
    </source>
</evidence>
<evidence type="ECO:0000313" key="10">
    <source>
        <dbReference type="Proteomes" id="UP000283975"/>
    </source>
</evidence>
<accession>A0A414AHY5</accession>
<dbReference type="Pfam" id="PF14659">
    <property type="entry name" value="Phage_int_SAM_3"/>
    <property type="match status" value="1"/>
</dbReference>
<protein>
    <submittedName>
        <fullName evidence="9">Site-specific integrase</fullName>
    </submittedName>
</protein>
<dbReference type="GO" id="GO:0015074">
    <property type="term" value="P:DNA integration"/>
    <property type="evidence" value="ECO:0007669"/>
    <property type="project" value="UniProtKB-KW"/>
</dbReference>
<comment type="function">
    <text evidence="1">Site-specific tyrosine recombinase, which acts by catalyzing the cutting and rejoining of the recombining DNA molecules.</text>
</comment>
<evidence type="ECO:0000259" key="7">
    <source>
        <dbReference type="PROSITE" id="PS51898"/>
    </source>
</evidence>
<dbReference type="Gene3D" id="1.10.150.130">
    <property type="match status" value="1"/>
</dbReference>
<keyword evidence="3" id="KW-0229">DNA integration</keyword>
<dbReference type="InterPro" id="IPR011010">
    <property type="entry name" value="DNA_brk_join_enz"/>
</dbReference>
<dbReference type="InterPro" id="IPR004107">
    <property type="entry name" value="Integrase_SAM-like_N"/>
</dbReference>
<organism evidence="9 10">
    <name type="scientific">Enterocloster bolteae</name>
    <dbReference type="NCBI Taxonomy" id="208479"/>
    <lineage>
        <taxon>Bacteria</taxon>
        <taxon>Bacillati</taxon>
        <taxon>Bacillota</taxon>
        <taxon>Clostridia</taxon>
        <taxon>Lachnospirales</taxon>
        <taxon>Lachnospiraceae</taxon>
        <taxon>Enterocloster</taxon>
    </lineage>
</organism>
<proteinExistence type="inferred from homology"/>
<evidence type="ECO:0000313" key="9">
    <source>
        <dbReference type="EMBL" id="RHC48074.1"/>
    </source>
</evidence>
<dbReference type="PROSITE" id="PS51898">
    <property type="entry name" value="TYR_RECOMBINASE"/>
    <property type="match status" value="1"/>
</dbReference>
<dbReference type="PANTHER" id="PTHR30349">
    <property type="entry name" value="PHAGE INTEGRASE-RELATED"/>
    <property type="match status" value="1"/>
</dbReference>
<dbReference type="EMBL" id="QSHZ01000050">
    <property type="protein sequence ID" value="RHC48074.1"/>
    <property type="molecule type" value="Genomic_DNA"/>
</dbReference>